<keyword evidence="2" id="KW-1185">Reference proteome</keyword>
<dbReference type="AlphaFoldDB" id="A0A5B7DP22"/>
<dbReference type="EMBL" id="VSRR010001198">
    <property type="protein sequence ID" value="MPC23372.1"/>
    <property type="molecule type" value="Genomic_DNA"/>
</dbReference>
<dbReference type="Proteomes" id="UP000324222">
    <property type="component" value="Unassembled WGS sequence"/>
</dbReference>
<accession>A0A5B7DP22</accession>
<protein>
    <submittedName>
        <fullName evidence="1">Uncharacterized protein</fullName>
    </submittedName>
</protein>
<evidence type="ECO:0000313" key="1">
    <source>
        <dbReference type="EMBL" id="MPC23372.1"/>
    </source>
</evidence>
<reference evidence="1 2" key="1">
    <citation type="submission" date="2019-05" db="EMBL/GenBank/DDBJ databases">
        <title>Another draft genome of Portunus trituberculatus and its Hox gene families provides insights of decapod evolution.</title>
        <authorList>
            <person name="Jeong J.-H."/>
            <person name="Song I."/>
            <person name="Kim S."/>
            <person name="Choi T."/>
            <person name="Kim D."/>
            <person name="Ryu S."/>
            <person name="Kim W."/>
        </authorList>
    </citation>
    <scope>NUCLEOTIDE SEQUENCE [LARGE SCALE GENOMIC DNA]</scope>
    <source>
        <tissue evidence="1">Muscle</tissue>
    </source>
</reference>
<evidence type="ECO:0000313" key="2">
    <source>
        <dbReference type="Proteomes" id="UP000324222"/>
    </source>
</evidence>
<sequence>MVIRFSLLGSSEHNLISESHICILSYRSNPSSGCPGAEVSSAFCPCQMVHLSMHYADFPWNDYCFLVRDPSLCAEHITEIIVSGVVVYMEAYIPRSSSRPKPFKP</sequence>
<proteinExistence type="predicted"/>
<name>A0A5B7DP22_PORTR</name>
<gene>
    <name evidence="1" type="ORF">E2C01_016416</name>
</gene>
<organism evidence="1 2">
    <name type="scientific">Portunus trituberculatus</name>
    <name type="common">Swimming crab</name>
    <name type="synonym">Neptunus trituberculatus</name>
    <dbReference type="NCBI Taxonomy" id="210409"/>
    <lineage>
        <taxon>Eukaryota</taxon>
        <taxon>Metazoa</taxon>
        <taxon>Ecdysozoa</taxon>
        <taxon>Arthropoda</taxon>
        <taxon>Crustacea</taxon>
        <taxon>Multicrustacea</taxon>
        <taxon>Malacostraca</taxon>
        <taxon>Eumalacostraca</taxon>
        <taxon>Eucarida</taxon>
        <taxon>Decapoda</taxon>
        <taxon>Pleocyemata</taxon>
        <taxon>Brachyura</taxon>
        <taxon>Eubrachyura</taxon>
        <taxon>Portunoidea</taxon>
        <taxon>Portunidae</taxon>
        <taxon>Portuninae</taxon>
        <taxon>Portunus</taxon>
    </lineage>
</organism>
<comment type="caution">
    <text evidence="1">The sequence shown here is derived from an EMBL/GenBank/DDBJ whole genome shotgun (WGS) entry which is preliminary data.</text>
</comment>